<evidence type="ECO:0000313" key="11">
    <source>
        <dbReference type="Proteomes" id="UP000325902"/>
    </source>
</evidence>
<evidence type="ECO:0000256" key="7">
    <source>
        <dbReference type="SAM" id="MobiDB-lite"/>
    </source>
</evidence>
<dbReference type="GO" id="GO:0006574">
    <property type="term" value="P:L-valine catabolic process"/>
    <property type="evidence" value="ECO:0007669"/>
    <property type="project" value="TreeGrafter"/>
</dbReference>
<dbReference type="FunFam" id="3.90.226.10:FF:000026">
    <property type="entry name" value="3-hydroxyisobutyryl-CoA hydrolase, mitochondrial"/>
    <property type="match status" value="1"/>
</dbReference>
<keyword evidence="4 9" id="KW-0378">Hydrolase</keyword>
<dbReference type="SUPFAM" id="SSF52096">
    <property type="entry name" value="ClpP/crotonase"/>
    <property type="match status" value="1"/>
</dbReference>
<evidence type="ECO:0000259" key="8">
    <source>
        <dbReference type="Pfam" id="PF16113"/>
    </source>
</evidence>
<feature type="domain" description="Enoyl-CoA hydratase/isomerase" evidence="8">
    <location>
        <begin position="38"/>
        <end position="383"/>
    </location>
</feature>
<dbReference type="OrthoDB" id="1737613at2759"/>
<evidence type="ECO:0000256" key="6">
    <source>
        <dbReference type="ARBA" id="ARBA00031181"/>
    </source>
</evidence>
<reference evidence="9 11" key="3">
    <citation type="journal article" date="2019" name="Sci. Rep.">
        <title>A multi-omics analysis of the grapevine pathogen Lasiodiplodia theobromae reveals that temperature affects the expression of virulence- and pathogenicity-related genes.</title>
        <authorList>
            <person name="Felix C."/>
            <person name="Meneses R."/>
            <person name="Goncalves M.F.M."/>
            <person name="Tilleman L."/>
            <person name="Duarte A.S."/>
            <person name="Jorrin-Novo J.V."/>
            <person name="Van de Peer Y."/>
            <person name="Deforce D."/>
            <person name="Van Nieuwerburgh F."/>
            <person name="Esteves A.C."/>
            <person name="Alves A."/>
        </authorList>
    </citation>
    <scope>NUCLEOTIDE SEQUENCE [LARGE SCALE GENOMIC DNA]</scope>
    <source>
        <strain evidence="9 11">LA-SOL3</strain>
    </source>
</reference>
<name>A0A5N5DVM9_9PEZI</name>
<dbReference type="GO" id="GO:0003860">
    <property type="term" value="F:3-hydroxyisobutyryl-CoA hydrolase activity"/>
    <property type="evidence" value="ECO:0007669"/>
    <property type="project" value="UniProtKB-EC"/>
</dbReference>
<organism evidence="9 11">
    <name type="scientific">Lasiodiplodia theobromae</name>
    <dbReference type="NCBI Taxonomy" id="45133"/>
    <lineage>
        <taxon>Eukaryota</taxon>
        <taxon>Fungi</taxon>
        <taxon>Dikarya</taxon>
        <taxon>Ascomycota</taxon>
        <taxon>Pezizomycotina</taxon>
        <taxon>Dothideomycetes</taxon>
        <taxon>Dothideomycetes incertae sedis</taxon>
        <taxon>Botryosphaeriales</taxon>
        <taxon>Botryosphaeriaceae</taxon>
        <taxon>Lasiodiplodia</taxon>
    </lineage>
</organism>
<feature type="region of interest" description="Disordered" evidence="7">
    <location>
        <begin position="1"/>
        <end position="22"/>
    </location>
</feature>
<evidence type="ECO:0000256" key="3">
    <source>
        <dbReference type="ARBA" id="ARBA00011915"/>
    </source>
</evidence>
<sequence length="456" mass="51311">MPLRAKIMPPTRQISTSIPRPLENDDPDDVLFDKIYGVRTIELNRPKKLNSLNGSMARKIIPRLLEWSQSQLANVIIIKGNGRAFCAGGDVAELATQNRQGEKGQKLSSDYFALEYKLDHLIATYSKPYIAFMDGITMGGGVGLSVHAPFRIATENTVFAMPETTIGFFPDVGASFFLPKMDGKMGTYLALTSEQLKGADVFYHGIATHYIHSSSLPELEARLAELTFKDYVPLHERLVIINNTIEEFVTGLPSPRPQISGHLRVAVDECFSQRNIGDIIGTLTTLKESNNEQIKTWATKTIDTMQQRSPTSVLVTLEQMRAGPTWGITDTFRHEHAIASRFMAHPDFVEGVFARLVRRQKERPNWTPATFEEVTPQDVERFFAAPPTLELLDSNPASNYREYPHKWLGLPRESSILQKAQQLPDDRAVVQHFVREYNGKAGVKEKVEEVLERSKI</sequence>
<comment type="catalytic activity">
    <reaction evidence="1">
        <text>3-hydroxy-2-methylpropanoyl-CoA + H2O = 3-hydroxy-2-methylpropanoate + CoA + H(+)</text>
        <dbReference type="Rhea" id="RHEA:20888"/>
        <dbReference type="ChEBI" id="CHEBI:11805"/>
        <dbReference type="ChEBI" id="CHEBI:15377"/>
        <dbReference type="ChEBI" id="CHEBI:15378"/>
        <dbReference type="ChEBI" id="CHEBI:57287"/>
        <dbReference type="ChEBI" id="CHEBI:57340"/>
        <dbReference type="EC" id="3.1.2.4"/>
    </reaction>
</comment>
<dbReference type="InterPro" id="IPR045004">
    <property type="entry name" value="ECH_dom"/>
</dbReference>
<reference evidence="10" key="1">
    <citation type="submission" date="2016-08" db="EMBL/GenBank/DDBJ databases">
        <authorList>
            <person name="Yan J."/>
        </authorList>
    </citation>
    <scope>NUCLEOTIDE SEQUENCE</scope>
    <source>
        <strain evidence="10">CSS-01s</strain>
    </source>
</reference>
<dbReference type="Pfam" id="PF16113">
    <property type="entry name" value="ECH_2"/>
    <property type="match status" value="1"/>
</dbReference>
<comment type="caution">
    <text evidence="9">The sequence shown here is derived from an EMBL/GenBank/DDBJ whole genome shotgun (WGS) entry which is preliminary data.</text>
</comment>
<keyword evidence="5" id="KW-0496">Mitochondrion</keyword>
<evidence type="ECO:0000313" key="10">
    <source>
        <dbReference type="EMBL" id="KAF9629474.1"/>
    </source>
</evidence>
<evidence type="ECO:0000256" key="1">
    <source>
        <dbReference type="ARBA" id="ARBA00001709"/>
    </source>
</evidence>
<accession>A0A5N5DVM9</accession>
<dbReference type="EC" id="3.1.2.4" evidence="3"/>
<dbReference type="PANTHER" id="PTHR43176">
    <property type="entry name" value="3-HYDROXYISOBUTYRYL-COA HYDROLASE-RELATED"/>
    <property type="match status" value="1"/>
</dbReference>
<dbReference type="Proteomes" id="UP000627934">
    <property type="component" value="Unassembled WGS sequence"/>
</dbReference>
<dbReference type="AlphaFoldDB" id="A0A5N5DVM9"/>
<dbReference type="NCBIfam" id="NF004127">
    <property type="entry name" value="PRK05617.1"/>
    <property type="match status" value="1"/>
</dbReference>
<proteinExistence type="predicted"/>
<dbReference type="CDD" id="cd06558">
    <property type="entry name" value="crotonase-like"/>
    <property type="match status" value="1"/>
</dbReference>
<evidence type="ECO:0000313" key="9">
    <source>
        <dbReference type="EMBL" id="KAB2581032.1"/>
    </source>
</evidence>
<dbReference type="InterPro" id="IPR032259">
    <property type="entry name" value="HIBYL-CoA-H"/>
</dbReference>
<dbReference type="PROSITE" id="PS00166">
    <property type="entry name" value="ENOYL_COA_HYDRATASE"/>
    <property type="match status" value="1"/>
</dbReference>
<evidence type="ECO:0000256" key="2">
    <source>
        <dbReference type="ARBA" id="ARBA00004173"/>
    </source>
</evidence>
<dbReference type="Gene3D" id="3.90.226.10">
    <property type="entry name" value="2-enoyl-CoA Hydratase, Chain A, domain 1"/>
    <property type="match status" value="1"/>
</dbReference>
<reference evidence="10" key="2">
    <citation type="journal article" date="2018" name="DNA Res.">
        <title>Comparative genome and transcriptome analyses reveal adaptations to opportunistic infections in woody plant degrading pathogens of Botryosphaeriaceae.</title>
        <authorList>
            <person name="Yan J.Y."/>
            <person name="Zhao W.S."/>
            <person name="Chen Z."/>
            <person name="Xing Q.K."/>
            <person name="Zhang W."/>
            <person name="Chethana K.W.T."/>
            <person name="Xue M.F."/>
            <person name="Xu J.P."/>
            <person name="Phillips A.J.L."/>
            <person name="Wang Y."/>
            <person name="Liu J.H."/>
            <person name="Liu M."/>
            <person name="Zhou Y."/>
            <person name="Jayawardena R.S."/>
            <person name="Manawasinghe I.S."/>
            <person name="Huang J.B."/>
            <person name="Qiao G.H."/>
            <person name="Fu C.Y."/>
            <person name="Guo F.F."/>
            <person name="Dissanayake A.J."/>
            <person name="Peng Y.L."/>
            <person name="Hyde K.D."/>
            <person name="Li X.H."/>
        </authorList>
    </citation>
    <scope>NUCLEOTIDE SEQUENCE</scope>
    <source>
        <strain evidence="10">CSS-01s</strain>
    </source>
</reference>
<evidence type="ECO:0000256" key="5">
    <source>
        <dbReference type="ARBA" id="ARBA00023128"/>
    </source>
</evidence>
<comment type="subcellular location">
    <subcellularLocation>
        <location evidence="2">Mitochondrion</location>
    </subcellularLocation>
</comment>
<dbReference type="Proteomes" id="UP000325902">
    <property type="component" value="Unassembled WGS sequence"/>
</dbReference>
<dbReference type="EMBL" id="MDYX01000024">
    <property type="protein sequence ID" value="KAF9629474.1"/>
    <property type="molecule type" value="Genomic_DNA"/>
</dbReference>
<dbReference type="InterPro" id="IPR029045">
    <property type="entry name" value="ClpP/crotonase-like_dom_sf"/>
</dbReference>
<dbReference type="PANTHER" id="PTHR43176:SF3">
    <property type="entry name" value="3-HYDROXYISOBUTYRYL-COA HYDROLASE, MITOCHONDRIAL"/>
    <property type="match status" value="1"/>
</dbReference>
<gene>
    <name evidence="9" type="primary">ehd3</name>
    <name evidence="10" type="ORF">BFW01_g10677</name>
    <name evidence="9" type="ORF">DBV05_g257</name>
</gene>
<keyword evidence="11" id="KW-1185">Reference proteome</keyword>
<dbReference type="InterPro" id="IPR018376">
    <property type="entry name" value="Enoyl-CoA_hyd/isom_CS"/>
</dbReference>
<evidence type="ECO:0000256" key="4">
    <source>
        <dbReference type="ARBA" id="ARBA00022801"/>
    </source>
</evidence>
<protein>
    <recommendedName>
        <fullName evidence="3">3-hydroxyisobutyryl-CoA hydrolase</fullName>
        <ecNumber evidence="3">3.1.2.4</ecNumber>
    </recommendedName>
    <alternativeName>
        <fullName evidence="6">3-hydroxyisobutyryl-coenzyme A hydrolase</fullName>
    </alternativeName>
</protein>
<dbReference type="GO" id="GO:0005739">
    <property type="term" value="C:mitochondrion"/>
    <property type="evidence" value="ECO:0007669"/>
    <property type="project" value="UniProtKB-SubCell"/>
</dbReference>
<dbReference type="EMBL" id="VCHE01000001">
    <property type="protein sequence ID" value="KAB2581032.1"/>
    <property type="molecule type" value="Genomic_DNA"/>
</dbReference>